<reference evidence="5 6" key="1">
    <citation type="submission" date="2023-11" db="EMBL/GenBank/DDBJ databases">
        <title>Winogradskyella pelagius sp. nov., isolated from coastal sediment.</title>
        <authorList>
            <person name="Li F."/>
        </authorList>
    </citation>
    <scope>NUCLEOTIDE SEQUENCE [LARGE SCALE GENOMIC DNA]</scope>
    <source>
        <strain evidence="5 6">KCTC 23502</strain>
    </source>
</reference>
<dbReference type="EMBL" id="JAXDAE010000003">
    <property type="protein sequence ID" value="MDY2586653.1"/>
    <property type="molecule type" value="Genomic_DNA"/>
</dbReference>
<sequence length="1098" mass="117995">MKILNNLLICKKVFVLTLLFITISFSTLYSQQLAFPSAVGAGAYASGGRGGIVVHVTNLNDSGDGSLRNAISVVNNNGGGTIVFDVSGVIVLNNVLGFTDNLTIAGQTAPAGGITIDGERVFVGGIDNLIVRHIRFKGGIDANNDSLTVRNDVTNQIWDHCSFAFGDDEGASWYETQSSYFVNNLTVQRCLFAENSKGSIVGGKSGSTPTGDISFLQNLFYNNSHRFPNTSGDNANIEVINNVVWGVGSRLIRVNGNGQNLNHIGNYYHYNNRGINDDRINAFSYENGYPNIYTNGNKIVAPVATTPLSSTISQMNTDNKLSWKHFIDGTITPQGLRNKGDQLEAEYFTNTQHPLLGSPITILTADDAFNEVRENVGCNARLNADGTFDLNLDIEDANYLNQINLGNYTTPLTSAQYNVSPISSNLRPADFYQSNPHIPEAYLASRGITGNPTIHNQFQPSGYTLLEEYLNQVDNIAPVPVIEVTGVDVTPDTLDITIPETITLTATITPSNATDQSGEWTSSDDTIATVDNNGIVTPVSPGNVTITFTANDGNGEHFDSSDITVFPEAFQANAGTDQTICQGESVVLSASGGTTYLWSNGETTASIEVSPTVTTTYIVTVSDDLGNTDTDSVTVTVYELPIADAGNDQTICEGDTITLTASGGTDYIWSTGETTPSIEVNPSSDTIYTVEVISNGCTSFDDVTVFVNASPNLTVTDDVTIVEGDSIQLSVTGASNYEWSTGETNNIITVSPSETTTYTVTGTTGMCSSQTQVTVTVEALLVVSAGADEQVCQDDSYEIVLTATPGDSYLWSTGETTQSIVVSPLSTTTYTVTVTSGIQQDSDDVTVYVNPNPEVVILNGESVDIMSGDFVTLSASGANTYEWNNGATQPNIAVSPSQTTTYEVRGYIGDCYDEKQVTVNVIPEVEADAGEDQEICLGEVVTLTATGGDEYVWNTGETTQSIQVSPNETTEYTVTVFNALDFDEDTVTVFVDSNCNDGTIVEDPIEDPIDGESIDFSFSVFPNPANEYVDIKLSGSDYLTGLYLYDLTGKLIYQKKVENDNQNISTTTRIDVSSLRPGIYLVKLADIQRELYKRLIVR</sequence>
<protein>
    <submittedName>
        <fullName evidence="5">Ig-like domain-containing protein</fullName>
    </submittedName>
</protein>
<dbReference type="InterPro" id="IPR008964">
    <property type="entry name" value="Invasin/intimin_cell_adhesion"/>
</dbReference>
<keyword evidence="3" id="KW-0325">Glycoprotein</keyword>
<feature type="domain" description="BIG2" evidence="4">
    <location>
        <begin position="483"/>
        <end position="560"/>
    </location>
</feature>
<dbReference type="InterPro" id="IPR026444">
    <property type="entry name" value="Secre_tail"/>
</dbReference>
<keyword evidence="1" id="KW-0479">Metal-binding</keyword>
<dbReference type="SMART" id="SM00635">
    <property type="entry name" value="BID_2"/>
    <property type="match status" value="1"/>
</dbReference>
<proteinExistence type="predicted"/>
<accession>A0ABU5EM54</accession>
<dbReference type="PANTHER" id="PTHR42970:SF1">
    <property type="entry name" value="PECTATE LYASE C-RELATED"/>
    <property type="match status" value="1"/>
</dbReference>
<name>A0ABU5EM54_9FLAO</name>
<dbReference type="SUPFAM" id="SSF51126">
    <property type="entry name" value="Pectin lyase-like"/>
    <property type="match status" value="1"/>
</dbReference>
<dbReference type="Pfam" id="PF18962">
    <property type="entry name" value="Por_Secre_tail"/>
    <property type="match status" value="1"/>
</dbReference>
<evidence type="ECO:0000256" key="1">
    <source>
        <dbReference type="ARBA" id="ARBA00022723"/>
    </source>
</evidence>
<dbReference type="Proteomes" id="UP001285855">
    <property type="component" value="Unassembled WGS sequence"/>
</dbReference>
<comment type="caution">
    <text evidence="5">The sequence shown here is derived from an EMBL/GenBank/DDBJ whole genome shotgun (WGS) entry which is preliminary data.</text>
</comment>
<dbReference type="RefSeq" id="WP_320555023.1">
    <property type="nucleotide sequence ID" value="NZ_JAXDAE010000003.1"/>
</dbReference>
<evidence type="ECO:0000313" key="5">
    <source>
        <dbReference type="EMBL" id="MDY2586653.1"/>
    </source>
</evidence>
<evidence type="ECO:0000259" key="4">
    <source>
        <dbReference type="SMART" id="SM00635"/>
    </source>
</evidence>
<evidence type="ECO:0000313" key="6">
    <source>
        <dbReference type="Proteomes" id="UP001285855"/>
    </source>
</evidence>
<gene>
    <name evidence="5" type="ORF">SNF14_04845</name>
</gene>
<dbReference type="NCBIfam" id="TIGR04183">
    <property type="entry name" value="Por_Secre_tail"/>
    <property type="match status" value="1"/>
</dbReference>
<dbReference type="Pfam" id="PF02368">
    <property type="entry name" value="Big_2"/>
    <property type="match status" value="1"/>
</dbReference>
<keyword evidence="2" id="KW-0732">Signal</keyword>
<dbReference type="InterPro" id="IPR012334">
    <property type="entry name" value="Pectin_lyas_fold"/>
</dbReference>
<dbReference type="InterPro" id="IPR011050">
    <property type="entry name" value="Pectin_lyase_fold/virulence"/>
</dbReference>
<evidence type="ECO:0000256" key="3">
    <source>
        <dbReference type="ARBA" id="ARBA00023180"/>
    </source>
</evidence>
<dbReference type="InterPro" id="IPR003343">
    <property type="entry name" value="Big_2"/>
</dbReference>
<evidence type="ECO:0000256" key="2">
    <source>
        <dbReference type="ARBA" id="ARBA00022729"/>
    </source>
</evidence>
<dbReference type="Gene3D" id="2.60.40.10">
    <property type="entry name" value="Immunoglobulins"/>
    <property type="match status" value="1"/>
</dbReference>
<dbReference type="Gene3D" id="2.60.40.1080">
    <property type="match status" value="1"/>
</dbReference>
<dbReference type="Gene3D" id="2.160.20.10">
    <property type="entry name" value="Single-stranded right-handed beta-helix, Pectin lyase-like"/>
    <property type="match status" value="1"/>
</dbReference>
<dbReference type="PANTHER" id="PTHR42970">
    <property type="entry name" value="PECTATE LYASE C-RELATED"/>
    <property type="match status" value="1"/>
</dbReference>
<dbReference type="InterPro" id="IPR013783">
    <property type="entry name" value="Ig-like_fold"/>
</dbReference>
<organism evidence="5 6">
    <name type="scientific">Winogradskyella aquimaris</name>
    <dbReference type="NCBI Taxonomy" id="864074"/>
    <lineage>
        <taxon>Bacteria</taxon>
        <taxon>Pseudomonadati</taxon>
        <taxon>Bacteroidota</taxon>
        <taxon>Flavobacteriia</taxon>
        <taxon>Flavobacteriales</taxon>
        <taxon>Flavobacteriaceae</taxon>
        <taxon>Winogradskyella</taxon>
    </lineage>
</organism>
<keyword evidence="6" id="KW-1185">Reference proteome</keyword>
<dbReference type="SUPFAM" id="SSF49373">
    <property type="entry name" value="Invasin/intimin cell-adhesion fragments"/>
    <property type="match status" value="1"/>
</dbReference>
<dbReference type="InterPro" id="IPR052063">
    <property type="entry name" value="Polysaccharide_Lyase_1"/>
</dbReference>